<keyword evidence="1" id="KW-1133">Transmembrane helix</keyword>
<keyword evidence="3" id="KW-1185">Reference proteome</keyword>
<gene>
    <name evidence="2" type="ORF">BJ968_003665</name>
</gene>
<sequence length="150" mass="16547">MHEVLLSLEIAGACAVALLVLLVAVVARRRRLTSRLGTFDCSIRQVRGARRRWALGVARYETDRLDWYRTFSLSPRPSCTYARRALTVSLFREAEGSELAAVQPGAMIVECRLEVDGLGEEIEFAMGRDAYTGFASWLESAPPGQGVNVA</sequence>
<evidence type="ECO:0000256" key="1">
    <source>
        <dbReference type="SAM" id="Phobius"/>
    </source>
</evidence>
<evidence type="ECO:0000313" key="3">
    <source>
        <dbReference type="Proteomes" id="UP000521922"/>
    </source>
</evidence>
<name>A0A7Y9J2G8_9ACTN</name>
<proteinExistence type="predicted"/>
<comment type="caution">
    <text evidence="2">The sequence shown here is derived from an EMBL/GenBank/DDBJ whole genome shotgun (WGS) entry which is preliminary data.</text>
</comment>
<organism evidence="2 3">
    <name type="scientific">Kineococcus aurantiacus</name>
    <dbReference type="NCBI Taxonomy" id="37633"/>
    <lineage>
        <taxon>Bacteria</taxon>
        <taxon>Bacillati</taxon>
        <taxon>Actinomycetota</taxon>
        <taxon>Actinomycetes</taxon>
        <taxon>Kineosporiales</taxon>
        <taxon>Kineosporiaceae</taxon>
        <taxon>Kineococcus</taxon>
    </lineage>
</organism>
<dbReference type="Proteomes" id="UP000521922">
    <property type="component" value="Unassembled WGS sequence"/>
</dbReference>
<protein>
    <recommendedName>
        <fullName evidence="4">DUF2550 family protein</fullName>
    </recommendedName>
</protein>
<dbReference type="RefSeq" id="WP_179754313.1">
    <property type="nucleotide sequence ID" value="NZ_BAAAGN010000030.1"/>
</dbReference>
<feature type="transmembrane region" description="Helical" evidence="1">
    <location>
        <begin position="6"/>
        <end position="27"/>
    </location>
</feature>
<dbReference type="InterPro" id="IPR019675">
    <property type="entry name" value="DUF2550"/>
</dbReference>
<dbReference type="Pfam" id="PF10739">
    <property type="entry name" value="DUF2550"/>
    <property type="match status" value="1"/>
</dbReference>
<evidence type="ECO:0000313" key="2">
    <source>
        <dbReference type="EMBL" id="NYD24125.1"/>
    </source>
</evidence>
<keyword evidence="1" id="KW-0812">Transmembrane</keyword>
<accession>A0A7Y9J2G8</accession>
<dbReference type="AlphaFoldDB" id="A0A7Y9J2G8"/>
<dbReference type="EMBL" id="JACCBB010000001">
    <property type="protein sequence ID" value="NYD24125.1"/>
    <property type="molecule type" value="Genomic_DNA"/>
</dbReference>
<evidence type="ECO:0008006" key="4">
    <source>
        <dbReference type="Google" id="ProtNLM"/>
    </source>
</evidence>
<reference evidence="2 3" key="1">
    <citation type="submission" date="2020-07" db="EMBL/GenBank/DDBJ databases">
        <title>Sequencing the genomes of 1000 actinobacteria strains.</title>
        <authorList>
            <person name="Klenk H.-P."/>
        </authorList>
    </citation>
    <scope>NUCLEOTIDE SEQUENCE [LARGE SCALE GENOMIC DNA]</scope>
    <source>
        <strain evidence="2 3">DSM 7487</strain>
    </source>
</reference>
<keyword evidence="1" id="KW-0472">Membrane</keyword>